<dbReference type="Proteomes" id="UP001163255">
    <property type="component" value="Chromosome"/>
</dbReference>
<dbReference type="PANTHER" id="PTHR42850">
    <property type="entry name" value="METALLOPHOSPHOESTERASE"/>
    <property type="match status" value="1"/>
</dbReference>
<organism evidence="2 3">
    <name type="scientific">Endozoicomonas euniceicola</name>
    <dbReference type="NCBI Taxonomy" id="1234143"/>
    <lineage>
        <taxon>Bacteria</taxon>
        <taxon>Pseudomonadati</taxon>
        <taxon>Pseudomonadota</taxon>
        <taxon>Gammaproteobacteria</taxon>
        <taxon>Oceanospirillales</taxon>
        <taxon>Endozoicomonadaceae</taxon>
        <taxon>Endozoicomonas</taxon>
    </lineage>
</organism>
<evidence type="ECO:0000259" key="1">
    <source>
        <dbReference type="Pfam" id="PF00149"/>
    </source>
</evidence>
<evidence type="ECO:0000313" key="2">
    <source>
        <dbReference type="EMBL" id="UYM15114.1"/>
    </source>
</evidence>
<accession>A0ABY6GRR8</accession>
<reference evidence="2" key="1">
    <citation type="submission" date="2022-10" db="EMBL/GenBank/DDBJ databases">
        <title>Completed Genome Sequence of two octocoral isolated bacterium, Endozoicomonas euniceicola EF212T and Endozoicomonas gorgoniicola PS125T.</title>
        <authorList>
            <person name="Chiou Y.-J."/>
            <person name="Chen Y.-H."/>
        </authorList>
    </citation>
    <scope>NUCLEOTIDE SEQUENCE</scope>
    <source>
        <strain evidence="2">EF212</strain>
    </source>
</reference>
<keyword evidence="3" id="KW-1185">Reference proteome</keyword>
<dbReference type="SUPFAM" id="SSF56300">
    <property type="entry name" value="Metallo-dependent phosphatases"/>
    <property type="match status" value="1"/>
</dbReference>
<dbReference type="RefSeq" id="WP_262596969.1">
    <property type="nucleotide sequence ID" value="NZ_CP103300.1"/>
</dbReference>
<proteinExistence type="predicted"/>
<evidence type="ECO:0000313" key="3">
    <source>
        <dbReference type="Proteomes" id="UP001163255"/>
    </source>
</evidence>
<dbReference type="InterPro" id="IPR004843">
    <property type="entry name" value="Calcineurin-like_PHP"/>
</dbReference>
<dbReference type="PANTHER" id="PTHR42850:SF4">
    <property type="entry name" value="ZINC-DEPENDENT ENDOPOLYPHOSPHATASE"/>
    <property type="match status" value="1"/>
</dbReference>
<dbReference type="InterPro" id="IPR050126">
    <property type="entry name" value="Ap4A_hydrolase"/>
</dbReference>
<dbReference type="EMBL" id="CP103300">
    <property type="protein sequence ID" value="UYM15114.1"/>
    <property type="molecule type" value="Genomic_DNA"/>
</dbReference>
<dbReference type="Gene3D" id="3.60.21.10">
    <property type="match status" value="1"/>
</dbReference>
<protein>
    <submittedName>
        <fullName evidence="2">Metallophosphoesterase</fullName>
    </submittedName>
</protein>
<dbReference type="Pfam" id="PF00149">
    <property type="entry name" value="Metallophos"/>
    <property type="match status" value="1"/>
</dbReference>
<sequence length="220" mass="24764">MFHQNFSANHQGRDFAIGDLHGMYDLLFEELDKVAFNFATDRCFSVGDLIDRGPESAQCLGLINEPWFHPVCGNHEDTLRLVARNLSSAAITADWILNGGRWHLMVSTEKMRHYADLVDTLPELISVTTPSGKLVAICHAEYPLPYWSPDDIAKDDELRRHMMWSRQKVSDRDTSTVSGVDSIICGHTIVERPQQLGNSFFIDTGAFASNILTLINLEDL</sequence>
<dbReference type="InterPro" id="IPR029052">
    <property type="entry name" value="Metallo-depent_PP-like"/>
</dbReference>
<gene>
    <name evidence="2" type="ORF">NX720_19940</name>
</gene>
<name>A0ABY6GRR8_9GAMM</name>
<feature type="domain" description="Calcineurin-like phosphoesterase" evidence="1">
    <location>
        <begin position="16"/>
        <end position="189"/>
    </location>
</feature>